<name>A0A314V1D0_PRUYE</name>
<gene>
    <name evidence="1" type="ORF">Pyn_16138</name>
</gene>
<dbReference type="AlphaFoldDB" id="A0A314V1D0"/>
<evidence type="ECO:0000313" key="2">
    <source>
        <dbReference type="Proteomes" id="UP000250321"/>
    </source>
</evidence>
<protein>
    <submittedName>
        <fullName evidence="1">Uncharacterized protein</fullName>
    </submittedName>
</protein>
<keyword evidence="2" id="KW-1185">Reference proteome</keyword>
<dbReference type="Proteomes" id="UP000250321">
    <property type="component" value="Unassembled WGS sequence"/>
</dbReference>
<proteinExistence type="predicted"/>
<evidence type="ECO:0000313" key="1">
    <source>
        <dbReference type="EMBL" id="PQM42682.1"/>
    </source>
</evidence>
<reference evidence="1 2" key="1">
    <citation type="submission" date="2018-02" db="EMBL/GenBank/DDBJ databases">
        <title>Draft genome of wild Prunus yedoensis var. nudiflora.</title>
        <authorList>
            <person name="Baek S."/>
            <person name="Kim J.-H."/>
            <person name="Choi K."/>
            <person name="Kim G.-B."/>
            <person name="Cho A."/>
            <person name="Jang H."/>
            <person name="Shin C.-H."/>
            <person name="Yu H.-J."/>
            <person name="Mun J.-H."/>
        </authorList>
    </citation>
    <scope>NUCLEOTIDE SEQUENCE [LARGE SCALE GENOMIC DNA]</scope>
    <source>
        <strain evidence="2">cv. Jeju island</strain>
        <tissue evidence="1">Leaf</tissue>
    </source>
</reference>
<accession>A0A314V1D0</accession>
<dbReference type="EMBL" id="PJQY01002785">
    <property type="protein sequence ID" value="PQM42682.1"/>
    <property type="molecule type" value="Genomic_DNA"/>
</dbReference>
<organism evidence="1 2">
    <name type="scientific">Prunus yedoensis var. nudiflora</name>
    <dbReference type="NCBI Taxonomy" id="2094558"/>
    <lineage>
        <taxon>Eukaryota</taxon>
        <taxon>Viridiplantae</taxon>
        <taxon>Streptophyta</taxon>
        <taxon>Embryophyta</taxon>
        <taxon>Tracheophyta</taxon>
        <taxon>Spermatophyta</taxon>
        <taxon>Magnoliopsida</taxon>
        <taxon>eudicotyledons</taxon>
        <taxon>Gunneridae</taxon>
        <taxon>Pentapetalae</taxon>
        <taxon>rosids</taxon>
        <taxon>fabids</taxon>
        <taxon>Rosales</taxon>
        <taxon>Rosaceae</taxon>
        <taxon>Amygdaloideae</taxon>
        <taxon>Amygdaleae</taxon>
        <taxon>Prunus</taxon>
    </lineage>
</organism>
<comment type="caution">
    <text evidence="1">The sequence shown here is derived from an EMBL/GenBank/DDBJ whole genome shotgun (WGS) entry which is preliminary data.</text>
</comment>
<sequence>MDTLTLDGKKAWVESSPTKVFDIDHKTEKVGCFSLGLTILSMKTHLMEYYQVIKYLWCFLREIGDGS</sequence>